<evidence type="ECO:0000256" key="2">
    <source>
        <dbReference type="SAM" id="Phobius"/>
    </source>
</evidence>
<keyword evidence="4" id="KW-1185">Reference proteome</keyword>
<dbReference type="GeneID" id="28850366"/>
<feature type="region of interest" description="Disordered" evidence="1">
    <location>
        <begin position="168"/>
        <end position="207"/>
    </location>
</feature>
<accession>A0A179FK16</accession>
<name>A0A179FK16_METCM</name>
<feature type="region of interest" description="Disordered" evidence="1">
    <location>
        <begin position="96"/>
        <end position="132"/>
    </location>
</feature>
<gene>
    <name evidence="3" type="ORF">VFPPC_07531</name>
</gene>
<comment type="caution">
    <text evidence="3">The sequence shown here is derived from an EMBL/GenBank/DDBJ whole genome shotgun (WGS) entry which is preliminary data.</text>
</comment>
<keyword evidence="2" id="KW-0472">Membrane</keyword>
<organism evidence="3 4">
    <name type="scientific">Pochonia chlamydosporia 170</name>
    <dbReference type="NCBI Taxonomy" id="1380566"/>
    <lineage>
        <taxon>Eukaryota</taxon>
        <taxon>Fungi</taxon>
        <taxon>Dikarya</taxon>
        <taxon>Ascomycota</taxon>
        <taxon>Pezizomycotina</taxon>
        <taxon>Sordariomycetes</taxon>
        <taxon>Hypocreomycetidae</taxon>
        <taxon>Hypocreales</taxon>
        <taxon>Clavicipitaceae</taxon>
        <taxon>Pochonia</taxon>
    </lineage>
</organism>
<keyword evidence="2" id="KW-1133">Transmembrane helix</keyword>
<keyword evidence="2" id="KW-0812">Transmembrane</keyword>
<proteinExistence type="predicted"/>
<sequence length="319" mass="34206">MSGHNPFFHDDHQYHRDADAHAPEAVDMLSPMTPVANLESELQSRYQSAHHVERQPLPPTFADTEKEVVNLEHDSGAKHVVPLELTSEYPETATIVSPQTPWSSHAETLKAKSMSDATAPEALPPRDDEGGAKKEQKILGMSKKVFLIVVVIVIIIIAAAVGGGVGGAVASTKKSDATPATATTTSSSAASTATSTTTTSATPSPTIQFLNNQTWPKSSNYAFQGYSRANFTGAITPILTGDGGNNVGKDFEFDLHSYIWIQNIGNCCVNLCANSTKQGFLGWKCTPVKRNETTEPVARAFVWCDDTHSQEMAEAKGCS</sequence>
<dbReference type="OrthoDB" id="5226655at2759"/>
<feature type="compositionally biased region" description="Low complexity" evidence="1">
    <location>
        <begin position="177"/>
        <end position="206"/>
    </location>
</feature>
<evidence type="ECO:0000256" key="1">
    <source>
        <dbReference type="SAM" id="MobiDB-lite"/>
    </source>
</evidence>
<evidence type="ECO:0000313" key="4">
    <source>
        <dbReference type="Proteomes" id="UP000078397"/>
    </source>
</evidence>
<dbReference type="RefSeq" id="XP_018142989.1">
    <property type="nucleotide sequence ID" value="XM_018286372.1"/>
</dbReference>
<dbReference type="AlphaFoldDB" id="A0A179FK16"/>
<dbReference type="Proteomes" id="UP000078397">
    <property type="component" value="Unassembled WGS sequence"/>
</dbReference>
<reference evidence="3 4" key="1">
    <citation type="journal article" date="2016" name="PLoS Pathog.">
        <title>Biosynthesis of antibiotic leucinostatins in bio-control fungus Purpureocillium lilacinum and their inhibition on phytophthora revealed by genome mining.</title>
        <authorList>
            <person name="Wang G."/>
            <person name="Liu Z."/>
            <person name="Lin R."/>
            <person name="Li E."/>
            <person name="Mao Z."/>
            <person name="Ling J."/>
            <person name="Yang Y."/>
            <person name="Yin W.B."/>
            <person name="Xie B."/>
        </authorList>
    </citation>
    <scope>NUCLEOTIDE SEQUENCE [LARGE SCALE GENOMIC DNA]</scope>
    <source>
        <strain evidence="3">170</strain>
    </source>
</reference>
<evidence type="ECO:0000313" key="3">
    <source>
        <dbReference type="EMBL" id="OAQ65902.1"/>
    </source>
</evidence>
<feature type="transmembrane region" description="Helical" evidence="2">
    <location>
        <begin position="145"/>
        <end position="169"/>
    </location>
</feature>
<dbReference type="STRING" id="1380566.A0A179FK16"/>
<feature type="compositionally biased region" description="Polar residues" evidence="1">
    <location>
        <begin position="96"/>
        <end position="106"/>
    </location>
</feature>
<protein>
    <submittedName>
        <fullName evidence="3">Wnt and FGF inhibitory regulator domain-containing protein</fullName>
    </submittedName>
</protein>
<dbReference type="EMBL" id="LSBJ02000004">
    <property type="protein sequence ID" value="OAQ65902.1"/>
    <property type="molecule type" value="Genomic_DNA"/>
</dbReference>
<dbReference type="KEGG" id="pchm:VFPPC_07531"/>
<feature type="compositionally biased region" description="Basic and acidic residues" evidence="1">
    <location>
        <begin position="7"/>
        <end position="21"/>
    </location>
</feature>
<feature type="region of interest" description="Disordered" evidence="1">
    <location>
        <begin position="1"/>
        <end position="21"/>
    </location>
</feature>